<protein>
    <submittedName>
        <fullName evidence="2">Uncharacterized protein</fullName>
    </submittedName>
</protein>
<name>A0ABY5E0E6_9BACT</name>
<evidence type="ECO:0000313" key="3">
    <source>
        <dbReference type="Proteomes" id="UP001060012"/>
    </source>
</evidence>
<dbReference type="RefSeq" id="WP_254575513.1">
    <property type="nucleotide sequence ID" value="NZ_CP100595.1"/>
</dbReference>
<dbReference type="Proteomes" id="UP001060012">
    <property type="component" value="Chromosome"/>
</dbReference>
<gene>
    <name evidence="2" type="ORF">NJU99_08630</name>
</gene>
<evidence type="ECO:0000313" key="2">
    <source>
        <dbReference type="EMBL" id="UTJ05332.1"/>
    </source>
</evidence>
<evidence type="ECO:0000256" key="1">
    <source>
        <dbReference type="SAM" id="MobiDB-lite"/>
    </source>
</evidence>
<proteinExistence type="predicted"/>
<keyword evidence="3" id="KW-1185">Reference proteome</keyword>
<feature type="compositionally biased region" description="Polar residues" evidence="1">
    <location>
        <begin position="17"/>
        <end position="36"/>
    </location>
</feature>
<organism evidence="2 3">
    <name type="scientific">Arcobacter roscoffensis</name>
    <dbReference type="NCBI Taxonomy" id="2961520"/>
    <lineage>
        <taxon>Bacteria</taxon>
        <taxon>Pseudomonadati</taxon>
        <taxon>Campylobacterota</taxon>
        <taxon>Epsilonproteobacteria</taxon>
        <taxon>Campylobacterales</taxon>
        <taxon>Arcobacteraceae</taxon>
        <taxon>Arcobacter</taxon>
    </lineage>
</organism>
<reference evidence="2" key="1">
    <citation type="submission" date="2022-07" db="EMBL/GenBank/DDBJ databases">
        <title>Arcobacter roscoffensis sp. nov., a marine bacterium isolated from coastal seawater collected from Roscoff, France.</title>
        <authorList>
            <person name="Pascual J."/>
            <person name="Lepeaux C."/>
            <person name="Methner A."/>
            <person name="Overmann J."/>
        </authorList>
    </citation>
    <scope>NUCLEOTIDE SEQUENCE</scope>
    <source>
        <strain evidence="2">ARW1-2F2</strain>
    </source>
</reference>
<dbReference type="EMBL" id="CP100595">
    <property type="protein sequence ID" value="UTJ05332.1"/>
    <property type="molecule type" value="Genomic_DNA"/>
</dbReference>
<sequence length="199" mass="23027">MNIGIREQRYTNYQIQSNNSTKTQSSEDFSSALENFKSNKSEETSETNVKNEEYDEKYELGLQRYNTFQYEGNKWFENSVFEKDQNAKNEFINFLSELSAKDYLILNGELNSSFGGQLMKDENGNIVSGRYEKDPSKEFTSIGSTINYFESELNELIEGARKFGGDPSYMANLLTDVVNFFKNYQSKEQESQYQALGTR</sequence>
<feature type="region of interest" description="Disordered" evidence="1">
    <location>
        <begin position="17"/>
        <end position="50"/>
    </location>
</feature>
<accession>A0ABY5E0E6</accession>